<evidence type="ECO:0000313" key="2">
    <source>
        <dbReference type="EMBL" id="AGH96666.1"/>
    </source>
</evidence>
<evidence type="ECO:0000313" key="3">
    <source>
        <dbReference type="Proteomes" id="UP000012040"/>
    </source>
</evidence>
<evidence type="ECO:0008006" key="4">
    <source>
        <dbReference type="Google" id="ProtNLM"/>
    </source>
</evidence>
<reference evidence="2 3" key="1">
    <citation type="journal article" date="2013" name="ISME J.">
        <title>By their genes ye shall know them: genomic signatures of predatory bacteria.</title>
        <authorList>
            <person name="Pasternak Z."/>
            <person name="Pietrokovski S."/>
            <person name="Rotem O."/>
            <person name="Gophna U."/>
            <person name="Lurie-Weinberger M.N."/>
            <person name="Jurkevitch E."/>
        </authorList>
    </citation>
    <scope>NUCLEOTIDE SEQUENCE [LARGE SCALE GENOMIC DNA]</scope>
    <source>
        <strain evidence="2 3">JSS</strain>
    </source>
</reference>
<keyword evidence="1" id="KW-0732">Signal</keyword>
<organism evidence="2 3">
    <name type="scientific">Pseudobdellovibrio exovorus JSS</name>
    <dbReference type="NCBI Taxonomy" id="1184267"/>
    <lineage>
        <taxon>Bacteria</taxon>
        <taxon>Pseudomonadati</taxon>
        <taxon>Bdellovibrionota</taxon>
        <taxon>Bdellovibrionia</taxon>
        <taxon>Bdellovibrionales</taxon>
        <taxon>Pseudobdellovibrionaceae</taxon>
        <taxon>Pseudobdellovibrio</taxon>
    </lineage>
</organism>
<accession>M4VF41</accession>
<proteinExistence type="predicted"/>
<dbReference type="PATRIC" id="fig|1184267.3.peg.2481"/>
<feature type="chain" id="PRO_5004060252" description="Secreted protein" evidence="1">
    <location>
        <begin position="25"/>
        <end position="166"/>
    </location>
</feature>
<keyword evidence="3" id="KW-1185">Reference proteome</keyword>
<dbReference type="RefSeq" id="WP_015471156.1">
    <property type="nucleotide sequence ID" value="NC_020813.1"/>
</dbReference>
<dbReference type="HOGENOM" id="CLU_1599494_0_0_7"/>
<dbReference type="EMBL" id="CP003537">
    <property type="protein sequence ID" value="AGH96666.1"/>
    <property type="molecule type" value="Genomic_DNA"/>
</dbReference>
<protein>
    <recommendedName>
        <fullName evidence="4">Secreted protein</fullName>
    </recommendedName>
</protein>
<name>M4VF41_9BACT</name>
<dbReference type="OrthoDB" id="8909912at2"/>
<dbReference type="Proteomes" id="UP000012040">
    <property type="component" value="Chromosome"/>
</dbReference>
<sequence length="166" mass="18741">MKFSNRFLLSVFLGIFSLAIFSNAAEPIKTCVRDQKGLRELLGDQNFPAEWIETTADDGKPLMLKMSDRDDRLYFIFDKTREGIWAEGLIEVCSEKDGVVVKISGQDIKLGDKAPRLIRWSMSGGAKFKLKLKEKDKMYVSTLGWSGDFIPMTLPANVNPETAQQK</sequence>
<dbReference type="STRING" id="1184267.A11Q_2450"/>
<dbReference type="AlphaFoldDB" id="M4VF41"/>
<feature type="signal peptide" evidence="1">
    <location>
        <begin position="1"/>
        <end position="24"/>
    </location>
</feature>
<evidence type="ECO:0000256" key="1">
    <source>
        <dbReference type="SAM" id="SignalP"/>
    </source>
</evidence>
<gene>
    <name evidence="2" type="ORF">A11Q_2450</name>
</gene>
<dbReference type="KEGG" id="bex:A11Q_2450"/>